<dbReference type="AlphaFoldDB" id="A0A1S4AHM5"/>
<evidence type="ECO:0000256" key="4">
    <source>
        <dbReference type="ARBA" id="ARBA00022771"/>
    </source>
</evidence>
<dbReference type="PANTHER" id="PTHR31675">
    <property type="entry name" value="PROTEIN YABBY 6-RELATED"/>
    <property type="match status" value="1"/>
</dbReference>
<proteinExistence type="inferred from homology"/>
<evidence type="ECO:0000256" key="6">
    <source>
        <dbReference type="ARBA" id="ARBA00023242"/>
    </source>
</evidence>
<dbReference type="GO" id="GO:0005634">
    <property type="term" value="C:nucleus"/>
    <property type="evidence" value="ECO:0000318"/>
    <property type="project" value="GO_Central"/>
</dbReference>
<dbReference type="SUPFAM" id="SSF47095">
    <property type="entry name" value="HMG-box"/>
    <property type="match status" value="1"/>
</dbReference>
<evidence type="ECO:0000256" key="5">
    <source>
        <dbReference type="ARBA" id="ARBA00022833"/>
    </source>
</evidence>
<comment type="subcellular location">
    <subcellularLocation>
        <location evidence="1">Nucleus</location>
    </subcellularLocation>
</comment>
<feature type="region of interest" description="Disordered" evidence="7">
    <location>
        <begin position="187"/>
        <end position="215"/>
    </location>
</feature>
<evidence type="ECO:0000313" key="11">
    <source>
        <dbReference type="RefSeq" id="XP_016476192.1"/>
    </source>
</evidence>
<keyword evidence="4" id="KW-0863">Zinc-finger</keyword>
<protein>
    <submittedName>
        <fullName evidence="11">Axial regulator YABBY 4-like isoform X1</fullName>
    </submittedName>
</protein>
<dbReference type="GO" id="GO:0009944">
    <property type="term" value="P:polarity specification of adaxial/abaxial axis"/>
    <property type="evidence" value="ECO:0000318"/>
    <property type="project" value="GO_Central"/>
</dbReference>
<dbReference type="FunFam" id="1.10.30.10:FF:000076">
    <property type="entry name" value="Axial regulator YABBY 4"/>
    <property type="match status" value="1"/>
</dbReference>
<reference evidence="11" key="2">
    <citation type="submission" date="2025-08" db="UniProtKB">
        <authorList>
            <consortium name="RefSeq"/>
        </authorList>
    </citation>
    <scope>IDENTIFICATION</scope>
    <source>
        <tissue evidence="11">Leaf</tissue>
    </source>
</reference>
<dbReference type="InterPro" id="IPR056776">
    <property type="entry name" value="YABBY_N"/>
</dbReference>
<dbReference type="CDD" id="cd00084">
    <property type="entry name" value="HMG-box_SF"/>
    <property type="match status" value="1"/>
</dbReference>
<dbReference type="Pfam" id="PF24868">
    <property type="entry name" value="YABBY_N"/>
    <property type="match status" value="1"/>
</dbReference>
<keyword evidence="3" id="KW-0479">Metal-binding</keyword>
<dbReference type="RefSeq" id="XP_016476192.1">
    <property type="nucleotide sequence ID" value="XM_016620706.2"/>
</dbReference>
<dbReference type="Proteomes" id="UP000790787">
    <property type="component" value="Chromosome 20"/>
</dbReference>
<evidence type="ECO:0000259" key="8">
    <source>
        <dbReference type="Pfam" id="PF04690"/>
    </source>
</evidence>
<dbReference type="Pfam" id="PF04690">
    <property type="entry name" value="YABBY"/>
    <property type="match status" value="1"/>
</dbReference>
<dbReference type="InterPro" id="IPR036910">
    <property type="entry name" value="HMG_box_dom_sf"/>
</dbReference>
<sequence>MSALNHLFELQDTICYVQCGYCTTILLVSVPCSSLCNKIVTVRCGHCTSILSVNLMKTSLVPLHLFASLNQSEQQKLEVDKEDIDANKKSVDSEISFVASSDEEDQIENVVPVYQVVNKPPEKRQRAPSAYNCFIKEEIKRLKTIYPNMTHKQAFSTAAKNWAHFPPSQHRGDRESCSLGDRKMPKISAARNSQVPRDCNGFFERKDSNMTPSNE</sequence>
<comment type="similarity">
    <text evidence="2">Belongs to the YABBY family.</text>
</comment>
<feature type="domain" description="YABBY N-terminal" evidence="9">
    <location>
        <begin position="11"/>
        <end position="63"/>
    </location>
</feature>
<gene>
    <name evidence="11" type="primary">LOC107797788</name>
</gene>
<evidence type="ECO:0000256" key="2">
    <source>
        <dbReference type="ARBA" id="ARBA00010325"/>
    </source>
</evidence>
<dbReference type="RefSeq" id="XP_016476192.1">
    <property type="nucleotide sequence ID" value="XM_016620706.1"/>
</dbReference>
<feature type="domain" description="YABBY protein C-terminal" evidence="8">
    <location>
        <begin position="106"/>
        <end position="170"/>
    </location>
</feature>
<evidence type="ECO:0000256" key="1">
    <source>
        <dbReference type="ARBA" id="ARBA00004123"/>
    </source>
</evidence>
<dbReference type="STRING" id="4097.A0A1S4AHM5"/>
<dbReference type="OrthoDB" id="667577at2759"/>
<dbReference type="GeneID" id="107797788"/>
<keyword evidence="5" id="KW-0862">Zinc</keyword>
<dbReference type="OMA" id="CFCEDDN"/>
<reference evidence="10" key="1">
    <citation type="journal article" date="2014" name="Nat. Commun.">
        <title>The tobacco genome sequence and its comparison with those of tomato and potato.</title>
        <authorList>
            <person name="Sierro N."/>
            <person name="Battey J.N."/>
            <person name="Ouadi S."/>
            <person name="Bakaher N."/>
            <person name="Bovet L."/>
            <person name="Willig A."/>
            <person name="Goepfert S."/>
            <person name="Peitsch M.C."/>
            <person name="Ivanov N.V."/>
        </authorList>
    </citation>
    <scope>NUCLEOTIDE SEQUENCE [LARGE SCALE GENOMIC DNA]</scope>
</reference>
<evidence type="ECO:0000256" key="3">
    <source>
        <dbReference type="ARBA" id="ARBA00022723"/>
    </source>
</evidence>
<dbReference type="InterPro" id="IPR006780">
    <property type="entry name" value="YABBY"/>
</dbReference>
<evidence type="ECO:0000259" key="9">
    <source>
        <dbReference type="Pfam" id="PF24868"/>
    </source>
</evidence>
<keyword evidence="10" id="KW-1185">Reference proteome</keyword>
<dbReference type="GO" id="GO:0045165">
    <property type="term" value="P:cell fate commitment"/>
    <property type="evidence" value="ECO:0000318"/>
    <property type="project" value="GO_Central"/>
</dbReference>
<dbReference type="PaxDb" id="4097-A0A1S4AHM5"/>
<dbReference type="KEGG" id="nta:107797788"/>
<accession>A0A1S4AHM5</accession>
<dbReference type="GO" id="GO:0048481">
    <property type="term" value="P:plant ovule development"/>
    <property type="evidence" value="ECO:0000318"/>
    <property type="project" value="GO_Central"/>
</dbReference>
<dbReference type="Gene3D" id="1.10.30.10">
    <property type="entry name" value="High mobility group box domain"/>
    <property type="match status" value="1"/>
</dbReference>
<name>A0A1S4AHM5_TOBAC</name>
<organism evidence="10 11">
    <name type="scientific">Nicotiana tabacum</name>
    <name type="common">Common tobacco</name>
    <dbReference type="NCBI Taxonomy" id="4097"/>
    <lineage>
        <taxon>Eukaryota</taxon>
        <taxon>Viridiplantae</taxon>
        <taxon>Streptophyta</taxon>
        <taxon>Embryophyta</taxon>
        <taxon>Tracheophyta</taxon>
        <taxon>Spermatophyta</taxon>
        <taxon>Magnoliopsida</taxon>
        <taxon>eudicotyledons</taxon>
        <taxon>Gunneridae</taxon>
        <taxon>Pentapetalae</taxon>
        <taxon>asterids</taxon>
        <taxon>lamiids</taxon>
        <taxon>Solanales</taxon>
        <taxon>Solanaceae</taxon>
        <taxon>Nicotianoideae</taxon>
        <taxon>Nicotianeae</taxon>
        <taxon>Nicotiana</taxon>
    </lineage>
</organism>
<evidence type="ECO:0000313" key="10">
    <source>
        <dbReference type="Proteomes" id="UP000790787"/>
    </source>
</evidence>
<dbReference type="InterPro" id="IPR056775">
    <property type="entry name" value="YABBY_C"/>
</dbReference>
<dbReference type="GO" id="GO:0008270">
    <property type="term" value="F:zinc ion binding"/>
    <property type="evidence" value="ECO:0007669"/>
    <property type="project" value="UniProtKB-KW"/>
</dbReference>
<evidence type="ECO:0000256" key="7">
    <source>
        <dbReference type="SAM" id="MobiDB-lite"/>
    </source>
</evidence>
<dbReference type="PANTHER" id="PTHR31675:SF8">
    <property type="entry name" value="AXIAL REGULATOR YABBY 4"/>
    <property type="match status" value="1"/>
</dbReference>
<keyword evidence="6" id="KW-0539">Nucleus</keyword>